<reference evidence="2" key="1">
    <citation type="journal article" date="2014" name="Front. Microbiol.">
        <title>High frequency of phylogenetically diverse reductive dehalogenase-homologous genes in deep subseafloor sedimentary metagenomes.</title>
        <authorList>
            <person name="Kawai M."/>
            <person name="Futagami T."/>
            <person name="Toyoda A."/>
            <person name="Takaki Y."/>
            <person name="Nishi S."/>
            <person name="Hori S."/>
            <person name="Arai W."/>
            <person name="Tsubouchi T."/>
            <person name="Morono Y."/>
            <person name="Uchiyama I."/>
            <person name="Ito T."/>
            <person name="Fujiyama A."/>
            <person name="Inagaki F."/>
            <person name="Takami H."/>
        </authorList>
    </citation>
    <scope>NUCLEOTIDE SEQUENCE</scope>
    <source>
        <strain evidence="2">Expedition CK06-06</strain>
    </source>
</reference>
<dbReference type="AlphaFoldDB" id="X1P5S2"/>
<dbReference type="Pfam" id="PF13847">
    <property type="entry name" value="Methyltransf_31"/>
    <property type="match status" value="1"/>
</dbReference>
<proteinExistence type="predicted"/>
<evidence type="ECO:0000259" key="1">
    <source>
        <dbReference type="Pfam" id="PF13847"/>
    </source>
</evidence>
<accession>X1P5S2</accession>
<organism evidence="2">
    <name type="scientific">marine sediment metagenome</name>
    <dbReference type="NCBI Taxonomy" id="412755"/>
    <lineage>
        <taxon>unclassified sequences</taxon>
        <taxon>metagenomes</taxon>
        <taxon>ecological metagenomes</taxon>
    </lineage>
</organism>
<evidence type="ECO:0000313" key="2">
    <source>
        <dbReference type="EMBL" id="GAI34375.1"/>
    </source>
</evidence>
<name>X1P5S2_9ZZZZ</name>
<dbReference type="InterPro" id="IPR025714">
    <property type="entry name" value="Methyltranfer_dom"/>
</dbReference>
<protein>
    <recommendedName>
        <fullName evidence="1">Methyltransferase domain-containing protein</fullName>
    </recommendedName>
</protein>
<comment type="caution">
    <text evidence="2">The sequence shown here is derived from an EMBL/GenBank/DDBJ whole genome shotgun (WGS) entry which is preliminary data.</text>
</comment>
<dbReference type="SUPFAM" id="SSF53335">
    <property type="entry name" value="S-adenosyl-L-methionine-dependent methyltransferases"/>
    <property type="match status" value="1"/>
</dbReference>
<sequence>MKIYLNDWLEKFGVIFFKKIGIKSRQIVLDYGCGKGNNTIPIAKILGKMGLIYSLDKDKASLEELIKRAKVEKLNNIKIIQSKYKIKIPLANNYLDAVILYDVIHPYYFSDIERKELLTEVYRILKKDGFISVYPHHMELEYVKNEIEKNNFKFDNEYTDTIIHDDKPIKDKVINFRKSKR</sequence>
<gene>
    <name evidence="2" type="ORF">S06H3_43766</name>
</gene>
<dbReference type="Gene3D" id="3.40.50.150">
    <property type="entry name" value="Vaccinia Virus protein VP39"/>
    <property type="match status" value="1"/>
</dbReference>
<dbReference type="EMBL" id="BARV01027170">
    <property type="protein sequence ID" value="GAI34375.1"/>
    <property type="molecule type" value="Genomic_DNA"/>
</dbReference>
<dbReference type="CDD" id="cd02440">
    <property type="entry name" value="AdoMet_MTases"/>
    <property type="match status" value="1"/>
</dbReference>
<feature type="domain" description="Methyltransferase" evidence="1">
    <location>
        <begin position="23"/>
        <end position="153"/>
    </location>
</feature>
<dbReference type="InterPro" id="IPR029063">
    <property type="entry name" value="SAM-dependent_MTases_sf"/>
</dbReference>